<name>A0AAV9B0Y9_ACOGR</name>
<reference evidence="2" key="1">
    <citation type="journal article" date="2023" name="Nat. Commun.">
        <title>Diploid and tetraploid genomes of Acorus and the evolution of monocots.</title>
        <authorList>
            <person name="Ma L."/>
            <person name="Liu K.W."/>
            <person name="Li Z."/>
            <person name="Hsiao Y.Y."/>
            <person name="Qi Y."/>
            <person name="Fu T."/>
            <person name="Tang G.D."/>
            <person name="Zhang D."/>
            <person name="Sun W.H."/>
            <person name="Liu D.K."/>
            <person name="Li Y."/>
            <person name="Chen G.Z."/>
            <person name="Liu X.D."/>
            <person name="Liao X.Y."/>
            <person name="Jiang Y.T."/>
            <person name="Yu X."/>
            <person name="Hao Y."/>
            <person name="Huang J."/>
            <person name="Zhao X.W."/>
            <person name="Ke S."/>
            <person name="Chen Y.Y."/>
            <person name="Wu W.L."/>
            <person name="Hsu J.L."/>
            <person name="Lin Y.F."/>
            <person name="Huang M.D."/>
            <person name="Li C.Y."/>
            <person name="Huang L."/>
            <person name="Wang Z.W."/>
            <person name="Zhao X."/>
            <person name="Zhong W.Y."/>
            <person name="Peng D.H."/>
            <person name="Ahmad S."/>
            <person name="Lan S."/>
            <person name="Zhang J.S."/>
            <person name="Tsai W.C."/>
            <person name="Van de Peer Y."/>
            <person name="Liu Z.J."/>
        </authorList>
    </citation>
    <scope>NUCLEOTIDE SEQUENCE</scope>
    <source>
        <strain evidence="2">SCP</strain>
    </source>
</reference>
<accession>A0AAV9B0Y9</accession>
<evidence type="ECO:0000313" key="3">
    <source>
        <dbReference type="Proteomes" id="UP001179952"/>
    </source>
</evidence>
<dbReference type="Proteomes" id="UP001179952">
    <property type="component" value="Unassembled WGS sequence"/>
</dbReference>
<evidence type="ECO:0000256" key="1">
    <source>
        <dbReference type="SAM" id="MobiDB-lite"/>
    </source>
</evidence>
<keyword evidence="3" id="KW-1185">Reference proteome</keyword>
<feature type="compositionally biased region" description="Acidic residues" evidence="1">
    <location>
        <begin position="65"/>
        <end position="74"/>
    </location>
</feature>
<comment type="caution">
    <text evidence="2">The sequence shown here is derived from an EMBL/GenBank/DDBJ whole genome shotgun (WGS) entry which is preliminary data.</text>
</comment>
<feature type="compositionally biased region" description="Polar residues" evidence="1">
    <location>
        <begin position="1"/>
        <end position="23"/>
    </location>
</feature>
<feature type="region of interest" description="Disordered" evidence="1">
    <location>
        <begin position="1"/>
        <end position="74"/>
    </location>
</feature>
<dbReference type="EMBL" id="JAUJYN010000005">
    <property type="protein sequence ID" value="KAK1270131.1"/>
    <property type="molecule type" value="Genomic_DNA"/>
</dbReference>
<dbReference type="AlphaFoldDB" id="A0AAV9B0Y9"/>
<organism evidence="2 3">
    <name type="scientific">Acorus gramineus</name>
    <name type="common">Dwarf sweet flag</name>
    <dbReference type="NCBI Taxonomy" id="55184"/>
    <lineage>
        <taxon>Eukaryota</taxon>
        <taxon>Viridiplantae</taxon>
        <taxon>Streptophyta</taxon>
        <taxon>Embryophyta</taxon>
        <taxon>Tracheophyta</taxon>
        <taxon>Spermatophyta</taxon>
        <taxon>Magnoliopsida</taxon>
        <taxon>Liliopsida</taxon>
        <taxon>Acoraceae</taxon>
        <taxon>Acorus</taxon>
    </lineage>
</organism>
<evidence type="ECO:0000313" key="2">
    <source>
        <dbReference type="EMBL" id="KAK1270131.1"/>
    </source>
</evidence>
<gene>
    <name evidence="2" type="ORF">QJS04_geneDACA012686</name>
</gene>
<sequence>MATHSQGQSSGTKAGSSLPTEQTTDGKDENFTQSGAKKAAKKGISQQATPKPVGDQSSLVLQEIGQDEDEVIDL</sequence>
<protein>
    <submittedName>
        <fullName evidence="2">Uncharacterized protein</fullName>
    </submittedName>
</protein>
<reference evidence="2" key="2">
    <citation type="submission" date="2023-06" db="EMBL/GenBank/DDBJ databases">
        <authorList>
            <person name="Ma L."/>
            <person name="Liu K.-W."/>
            <person name="Li Z."/>
            <person name="Hsiao Y.-Y."/>
            <person name="Qi Y."/>
            <person name="Fu T."/>
            <person name="Tang G."/>
            <person name="Zhang D."/>
            <person name="Sun W.-H."/>
            <person name="Liu D.-K."/>
            <person name="Li Y."/>
            <person name="Chen G.-Z."/>
            <person name="Liu X.-D."/>
            <person name="Liao X.-Y."/>
            <person name="Jiang Y.-T."/>
            <person name="Yu X."/>
            <person name="Hao Y."/>
            <person name="Huang J."/>
            <person name="Zhao X.-W."/>
            <person name="Ke S."/>
            <person name="Chen Y.-Y."/>
            <person name="Wu W.-L."/>
            <person name="Hsu J.-L."/>
            <person name="Lin Y.-F."/>
            <person name="Huang M.-D."/>
            <person name="Li C.-Y."/>
            <person name="Huang L."/>
            <person name="Wang Z.-W."/>
            <person name="Zhao X."/>
            <person name="Zhong W.-Y."/>
            <person name="Peng D.-H."/>
            <person name="Ahmad S."/>
            <person name="Lan S."/>
            <person name="Zhang J.-S."/>
            <person name="Tsai W.-C."/>
            <person name="Van De Peer Y."/>
            <person name="Liu Z.-J."/>
        </authorList>
    </citation>
    <scope>NUCLEOTIDE SEQUENCE</scope>
    <source>
        <strain evidence="2">SCP</strain>
        <tissue evidence="2">Leaves</tissue>
    </source>
</reference>
<proteinExistence type="predicted"/>
<feature type="compositionally biased region" description="Polar residues" evidence="1">
    <location>
        <begin position="44"/>
        <end position="60"/>
    </location>
</feature>